<dbReference type="EMBL" id="FPHZ01000186">
    <property type="protein sequence ID" value="SFV88876.1"/>
    <property type="molecule type" value="Genomic_DNA"/>
</dbReference>
<gene>
    <name evidence="1" type="ORF">MNB_SUP05-SYMBIONT-5-336</name>
</gene>
<sequence>MNITEKELAVYCDLVYDIYKTKANFFGEEDEFKEAFYIAASHSLIDIANYAKKVHINITELEVVKILVFSIKHLQNTKFNFNIERYIRSIFSYLEQTYAIKFDRDELHQSIKVCENLINEDQTISVYTFIKGAQEGARAERNV</sequence>
<protein>
    <submittedName>
        <fullName evidence="1">Uncharacterized protein</fullName>
    </submittedName>
</protein>
<reference evidence="1" key="1">
    <citation type="submission" date="2016-10" db="EMBL/GenBank/DDBJ databases">
        <authorList>
            <person name="de Groot N.N."/>
        </authorList>
    </citation>
    <scope>NUCLEOTIDE SEQUENCE</scope>
</reference>
<accession>A0A1W1E557</accession>
<dbReference type="AlphaFoldDB" id="A0A1W1E557"/>
<name>A0A1W1E557_9ZZZZ</name>
<proteinExistence type="predicted"/>
<evidence type="ECO:0000313" key="1">
    <source>
        <dbReference type="EMBL" id="SFV88876.1"/>
    </source>
</evidence>
<organism evidence="1">
    <name type="scientific">hydrothermal vent metagenome</name>
    <dbReference type="NCBI Taxonomy" id="652676"/>
    <lineage>
        <taxon>unclassified sequences</taxon>
        <taxon>metagenomes</taxon>
        <taxon>ecological metagenomes</taxon>
    </lineage>
</organism>